<dbReference type="Gene3D" id="1.10.260.40">
    <property type="entry name" value="lambda repressor-like DNA-binding domains"/>
    <property type="match status" value="1"/>
</dbReference>
<reference evidence="1 2" key="1">
    <citation type="submission" date="2016-01" db="EMBL/GenBank/DDBJ databases">
        <title>Highly variable Streptococcus oralis are common among viridans streptococci isolated from primates.</title>
        <authorList>
            <person name="Denapaite D."/>
            <person name="Rieger M."/>
            <person name="Koendgen S."/>
            <person name="Brueckner R."/>
            <person name="Ochigava I."/>
            <person name="Kappeler P."/>
            <person name="Maetz-Rensing K."/>
            <person name="Leendertz F."/>
            <person name="Hakenbeck R."/>
        </authorList>
    </citation>
    <scope>NUCLEOTIDE SEQUENCE [LARGE SCALE GENOMIC DNA]</scope>
    <source>
        <strain evidence="1 2">DD17</strain>
    </source>
</reference>
<dbReference type="InterPro" id="IPR001387">
    <property type="entry name" value="Cro/C1-type_HTH"/>
</dbReference>
<dbReference type="CDD" id="cd00093">
    <property type="entry name" value="HTH_XRE"/>
    <property type="match status" value="1"/>
</dbReference>
<dbReference type="PATRIC" id="fig|1303.87.peg.1980"/>
<dbReference type="GO" id="GO:0003677">
    <property type="term" value="F:DNA binding"/>
    <property type="evidence" value="ECO:0007669"/>
    <property type="project" value="InterPro"/>
</dbReference>
<evidence type="ECO:0000313" key="2">
    <source>
        <dbReference type="Proteomes" id="UP000072989"/>
    </source>
</evidence>
<proteinExistence type="predicted"/>
<organism evidence="1 2">
    <name type="scientific">Streptococcus oralis</name>
    <dbReference type="NCBI Taxonomy" id="1303"/>
    <lineage>
        <taxon>Bacteria</taxon>
        <taxon>Bacillati</taxon>
        <taxon>Bacillota</taxon>
        <taxon>Bacilli</taxon>
        <taxon>Lactobacillales</taxon>
        <taxon>Streptococcaceae</taxon>
        <taxon>Streptococcus</taxon>
    </lineage>
</organism>
<dbReference type="SUPFAM" id="SSF47413">
    <property type="entry name" value="lambda repressor-like DNA-binding domains"/>
    <property type="match status" value="1"/>
</dbReference>
<dbReference type="InterPro" id="IPR014054">
    <property type="entry name" value="Phage_regulatory_Rha"/>
</dbReference>
<evidence type="ECO:0000313" key="1">
    <source>
        <dbReference type="EMBL" id="KXU13690.1"/>
    </source>
</evidence>
<comment type="caution">
    <text evidence="1">The sequence shown here is derived from an EMBL/GenBank/DDBJ whole genome shotgun (WGS) entry which is preliminary data.</text>
</comment>
<gene>
    <name evidence="1" type="ORF">SORDD17_01652</name>
</gene>
<dbReference type="Proteomes" id="UP000072989">
    <property type="component" value="Unassembled WGS sequence"/>
</dbReference>
<dbReference type="AlphaFoldDB" id="A0A139RG06"/>
<dbReference type="Pfam" id="PF09669">
    <property type="entry name" value="Phage_pRha"/>
    <property type="match status" value="1"/>
</dbReference>
<dbReference type="InterPro" id="IPR010982">
    <property type="entry name" value="Lambda_DNA-bd_dom_sf"/>
</dbReference>
<accession>A0A139RG06</accession>
<protein>
    <submittedName>
        <fullName evidence="1">Anti-repressor protein</fullName>
    </submittedName>
</protein>
<dbReference type="EMBL" id="LQZE01000352">
    <property type="protein sequence ID" value="KXU13690.1"/>
    <property type="molecule type" value="Genomic_DNA"/>
</dbReference>
<dbReference type="RefSeq" id="WP_061866370.1">
    <property type="nucleotide sequence ID" value="NZ_KQ970811.1"/>
</dbReference>
<sequence length="268" mass="30904">MARRNYGKFLDEFLSETGMTGADMARAIGIAPDTIQSIRRGTVTNPQYATKKKINEFALQYRRQHKEELEVVASKTEQGSLFGSEGIFRDMFKTTDNQGNELNMIEVDGVAYTTSRIIAEKLGKKHKHVLEFIDFQLMNGLAELWADPRKGKMFIESSYIHEQNKQEYREILVNQDGCTLYMFNIQGYQREKMAFIQAFRAMEQEIKARHEQPAQAPQTAVAPITDDLDYIKHRLALLQDYSDIQAIQNEMKRISCIADLIKESDMKK</sequence>
<name>A0A139RG06_STROR</name>